<dbReference type="Gene3D" id="3.40.50.720">
    <property type="entry name" value="NAD(P)-binding Rossmann-like Domain"/>
    <property type="match status" value="1"/>
</dbReference>
<keyword evidence="2" id="KW-1185">Reference proteome</keyword>
<proteinExistence type="predicted"/>
<protein>
    <recommendedName>
        <fullName evidence="3">Bacteriocin biosynthesis cyclodehydratase domain-containing protein</fullName>
    </recommendedName>
</protein>
<gene>
    <name evidence="1" type="ORF">BKA07_002793</name>
</gene>
<evidence type="ECO:0000313" key="2">
    <source>
        <dbReference type="Proteomes" id="UP000576792"/>
    </source>
</evidence>
<name>A0A846S438_9MICO</name>
<reference evidence="1 2" key="1">
    <citation type="submission" date="2020-03" db="EMBL/GenBank/DDBJ databases">
        <title>Sequencing the genomes of 1000 actinobacteria strains.</title>
        <authorList>
            <person name="Klenk H.-P."/>
        </authorList>
    </citation>
    <scope>NUCLEOTIDE SEQUENCE [LARGE SCALE GENOMIC DNA]</scope>
    <source>
        <strain evidence="1 2">DSM 18964</strain>
    </source>
</reference>
<evidence type="ECO:0000313" key="1">
    <source>
        <dbReference type="EMBL" id="NJC57758.1"/>
    </source>
</evidence>
<organism evidence="1 2">
    <name type="scientific">Brevibacterium marinum</name>
    <dbReference type="NCBI Taxonomy" id="418643"/>
    <lineage>
        <taxon>Bacteria</taxon>
        <taxon>Bacillati</taxon>
        <taxon>Actinomycetota</taxon>
        <taxon>Actinomycetes</taxon>
        <taxon>Micrococcales</taxon>
        <taxon>Brevibacteriaceae</taxon>
        <taxon>Brevibacterium</taxon>
    </lineage>
</organism>
<dbReference type="Proteomes" id="UP000576792">
    <property type="component" value="Unassembled WGS sequence"/>
</dbReference>
<evidence type="ECO:0008006" key="3">
    <source>
        <dbReference type="Google" id="ProtNLM"/>
    </source>
</evidence>
<accession>A0A846S438</accession>
<dbReference type="AlphaFoldDB" id="A0A846S438"/>
<sequence length="300" mass="32205">MFRIFPSVPITWRSASCVQFGVDDPVLIDGLVSADVALVEDLQMGIGSAQYYSHAQDLGADLGRASSLITLLDEAGVMIPDDSDTATVTAGSPLLATGQIFGLSPDRVANRLGDVPIMVMGPLKTITEQHLSASGFAVTGQRRVEDLDLLSSPLVITTSYLVPDLHTATWLTDREVAHCQVVIGEYSLEATGLIRPGLTPCAICACLQKKDADASWLDQYPHIRALPNRESLADPLSRSLGALNVVQILRRALLEPDTDPVRRTVSLATGVGTDGPLRFHSRCQCQVPVPHFDLVGEQAQ</sequence>
<comment type="caution">
    <text evidence="1">The sequence shown here is derived from an EMBL/GenBank/DDBJ whole genome shotgun (WGS) entry which is preliminary data.</text>
</comment>
<dbReference type="EMBL" id="JAATJN010000001">
    <property type="protein sequence ID" value="NJC57758.1"/>
    <property type="molecule type" value="Genomic_DNA"/>
</dbReference>
<dbReference type="RefSeq" id="WP_167951405.1">
    <property type="nucleotide sequence ID" value="NZ_BAAAPQ010000040.1"/>
</dbReference>